<feature type="transmembrane region" description="Helical" evidence="1">
    <location>
        <begin position="111"/>
        <end position="131"/>
    </location>
</feature>
<feature type="transmembrane region" description="Helical" evidence="1">
    <location>
        <begin position="349"/>
        <end position="373"/>
    </location>
</feature>
<feature type="transmembrane region" description="Helical" evidence="1">
    <location>
        <begin position="235"/>
        <end position="261"/>
    </location>
</feature>
<evidence type="ECO:0000256" key="1">
    <source>
        <dbReference type="SAM" id="Phobius"/>
    </source>
</evidence>
<accession>A0A7X1NRX3</accession>
<dbReference type="OrthoDB" id="5181551at2"/>
<dbReference type="RefSeq" id="WP_152816516.1">
    <property type="nucleotide sequence ID" value="NZ_VJXX01000005.1"/>
</dbReference>
<feature type="transmembrane region" description="Helical" evidence="1">
    <location>
        <begin position="138"/>
        <end position="154"/>
    </location>
</feature>
<reference evidence="3" key="1">
    <citation type="submission" date="2019-07" db="EMBL/GenBank/DDBJ databases">
        <title>Arthrobacter KR32 sp. nov., isolated from mountain cheese made of cows milk.</title>
        <authorList>
            <person name="Flegler A."/>
        </authorList>
    </citation>
    <scope>NUCLEOTIDE SEQUENCE [LARGE SCALE GENOMIC DNA]</scope>
    <source>
        <strain evidence="3">KR32</strain>
    </source>
</reference>
<keyword evidence="3" id="KW-1185">Reference proteome</keyword>
<proteinExistence type="predicted"/>
<feature type="transmembrane region" description="Helical" evidence="1">
    <location>
        <begin position="80"/>
        <end position="99"/>
    </location>
</feature>
<evidence type="ECO:0000313" key="2">
    <source>
        <dbReference type="EMBL" id="MPY11675.1"/>
    </source>
</evidence>
<sequence>MTNWAGSRAFTPSHLRDLTTHDDVARRQAWKFLERLVAATVLILLGYRFNLPYGLTIGYVAALALLPVWIRVTTAQRSGALVYFLGAVTAISGVLLSVYSSRDHVISPNAGMISLMLLVGILAGAGVLLWARTLMRTGWAVAFFGLGMLLHVTPGSESFALNPWKFGFGPPAMVIALGLASLTGRRWAEALALIALCATSALNDSRSAFAILMLSLLAVVWQGRPRSATGKTSSLATVIAVGAMGYIVYAFGQALILDGYLGEDTQERSLRQVETSGSILLGSRPELGATAGLMGDRVLGFGLGAVPTPGDILAAKEGMTRLGYDPNNGYVERYMFGSRFELHSVVGDLWADFGIPGLIFAAVLIGVIIATFSRLLTDGRASALLVFVVVQSAWNLFFAPLYSAVPTFMLLLGLLLARQDTVSRDRNT</sequence>
<feature type="transmembrane region" description="Helical" evidence="1">
    <location>
        <begin position="205"/>
        <end position="223"/>
    </location>
</feature>
<keyword evidence="1" id="KW-0472">Membrane</keyword>
<feature type="transmembrane region" description="Helical" evidence="1">
    <location>
        <begin position="55"/>
        <end position="73"/>
    </location>
</feature>
<protein>
    <submittedName>
        <fullName evidence="2">Uncharacterized protein</fullName>
    </submittedName>
</protein>
<keyword evidence="1" id="KW-1133">Transmembrane helix</keyword>
<comment type="caution">
    <text evidence="2">The sequence shown here is derived from an EMBL/GenBank/DDBJ whole genome shotgun (WGS) entry which is preliminary data.</text>
</comment>
<dbReference type="AlphaFoldDB" id="A0A7X1NRX3"/>
<dbReference type="EMBL" id="VJXX01000005">
    <property type="protein sequence ID" value="MPY11675.1"/>
    <property type="molecule type" value="Genomic_DNA"/>
</dbReference>
<feature type="transmembrane region" description="Helical" evidence="1">
    <location>
        <begin position="393"/>
        <end position="417"/>
    </location>
</feature>
<keyword evidence="1" id="KW-0812">Transmembrane</keyword>
<organism evidence="2 3">
    <name type="scientific">Arthrobacter bussei</name>
    <dbReference type="NCBI Taxonomy" id="2594179"/>
    <lineage>
        <taxon>Bacteria</taxon>
        <taxon>Bacillati</taxon>
        <taxon>Actinomycetota</taxon>
        <taxon>Actinomycetes</taxon>
        <taxon>Micrococcales</taxon>
        <taxon>Micrococcaceae</taxon>
        <taxon>Arthrobacter</taxon>
    </lineage>
</organism>
<name>A0A7X1NRX3_9MICC</name>
<evidence type="ECO:0000313" key="3">
    <source>
        <dbReference type="Proteomes" id="UP000326464"/>
    </source>
</evidence>
<dbReference type="Proteomes" id="UP000326464">
    <property type="component" value="Unassembled WGS sequence"/>
</dbReference>
<gene>
    <name evidence="2" type="ORF">FNH21_13290</name>
</gene>